<comment type="caution">
    <text evidence="1">The sequence shown here is derived from an EMBL/GenBank/DDBJ whole genome shotgun (WGS) entry which is preliminary data.</text>
</comment>
<dbReference type="OrthoDB" id="2413362at2759"/>
<evidence type="ECO:0000313" key="2">
    <source>
        <dbReference type="Proteomes" id="UP001153678"/>
    </source>
</evidence>
<protein>
    <submittedName>
        <fullName evidence="1">5986_t:CDS:1</fullName>
    </submittedName>
</protein>
<name>A0A9W4T152_9GLOM</name>
<organism evidence="1 2">
    <name type="scientific">Funneliformis geosporum</name>
    <dbReference type="NCBI Taxonomy" id="1117311"/>
    <lineage>
        <taxon>Eukaryota</taxon>
        <taxon>Fungi</taxon>
        <taxon>Fungi incertae sedis</taxon>
        <taxon>Mucoromycota</taxon>
        <taxon>Glomeromycotina</taxon>
        <taxon>Glomeromycetes</taxon>
        <taxon>Glomerales</taxon>
        <taxon>Glomeraceae</taxon>
        <taxon>Funneliformis</taxon>
    </lineage>
</organism>
<keyword evidence="2" id="KW-1185">Reference proteome</keyword>
<feature type="non-terminal residue" evidence="1">
    <location>
        <position position="1"/>
    </location>
</feature>
<evidence type="ECO:0000313" key="1">
    <source>
        <dbReference type="EMBL" id="CAI2190827.1"/>
    </source>
</evidence>
<reference evidence="1" key="1">
    <citation type="submission" date="2022-08" db="EMBL/GenBank/DDBJ databases">
        <authorList>
            <person name="Kallberg Y."/>
            <person name="Tangrot J."/>
            <person name="Rosling A."/>
        </authorList>
    </citation>
    <scope>NUCLEOTIDE SEQUENCE</scope>
    <source>
        <strain evidence="1">Wild A</strain>
    </source>
</reference>
<dbReference type="AlphaFoldDB" id="A0A9W4T152"/>
<dbReference type="Proteomes" id="UP001153678">
    <property type="component" value="Unassembled WGS sequence"/>
</dbReference>
<gene>
    <name evidence="1" type="ORF">FWILDA_LOCUS14770</name>
</gene>
<sequence length="362" mass="41550">MNIWFKYKKGEPVEISFKGKNVNALKKQIKTELKNQLGKFDINQITLRAPGKHENLCAEILIDEGFATSYNEPVVVETENYQEMKTFRIQCYDNEGVPLNKFERFTMCDEDFSKFLKRVEARGLENIDDNNEEPEIITSLEGIQANKYYRISASYLTAVKNGVAWTKVEDTALEDETTLAVKNFVSEKLKSPAKNFPNRVMHDDVGNPIMEWDGIFLCRSKVFLCESKHKITKEKLDMLVERLKDFPEKLKVTKDVEFKQLSNMKCIGVACATLFPIELRQKSVNELGLIIAYPGGGRYCVDLPSNVDECQHCQFPTYIGVDNIVRQYPASMLSEHLDFINDLRKRCPNCISADDMETDDLT</sequence>
<accession>A0A9W4T152</accession>
<proteinExistence type="predicted"/>
<dbReference type="EMBL" id="CAMKVN010006875">
    <property type="protein sequence ID" value="CAI2190827.1"/>
    <property type="molecule type" value="Genomic_DNA"/>
</dbReference>